<dbReference type="InterPro" id="IPR056222">
    <property type="entry name" value="PH_23"/>
</dbReference>
<reference evidence="6 7" key="1">
    <citation type="submission" date="2018-05" db="EMBL/GenBank/DDBJ databases">
        <title>Whole genome sequencing for identification of molecular markers to develop diagnostic detection tools for the regulated plant pathogen Lachnellula willkommii.</title>
        <authorList>
            <person name="Giroux E."/>
            <person name="Bilodeau G."/>
        </authorList>
    </citation>
    <scope>NUCLEOTIDE SEQUENCE [LARGE SCALE GENOMIC DNA]</scope>
    <source>
        <strain evidence="6 7">CBS 625.97</strain>
    </source>
</reference>
<feature type="compositionally biased region" description="Acidic residues" evidence="2">
    <location>
        <begin position="147"/>
        <end position="156"/>
    </location>
</feature>
<feature type="compositionally biased region" description="Acidic residues" evidence="2">
    <location>
        <begin position="1447"/>
        <end position="1468"/>
    </location>
</feature>
<feature type="compositionally biased region" description="Basic and acidic residues" evidence="2">
    <location>
        <begin position="96"/>
        <end position="106"/>
    </location>
</feature>
<dbReference type="Pfam" id="PF24345">
    <property type="entry name" value="PH_24"/>
    <property type="match status" value="1"/>
</dbReference>
<feature type="compositionally biased region" description="Polar residues" evidence="2">
    <location>
        <begin position="1419"/>
        <end position="1429"/>
    </location>
</feature>
<accession>A0A7D8URD9</accession>
<feature type="domain" description="DBL homology" evidence="3">
    <location>
        <begin position="841"/>
        <end position="1046"/>
    </location>
</feature>
<feature type="compositionally biased region" description="Polar residues" evidence="2">
    <location>
        <begin position="1366"/>
        <end position="1386"/>
    </location>
</feature>
<evidence type="ECO:0000256" key="2">
    <source>
        <dbReference type="SAM" id="MobiDB-lite"/>
    </source>
</evidence>
<dbReference type="Pfam" id="PF24344">
    <property type="entry name" value="PH_23"/>
    <property type="match status" value="1"/>
</dbReference>
<feature type="compositionally biased region" description="Low complexity" evidence="2">
    <location>
        <begin position="1727"/>
        <end position="1752"/>
    </location>
</feature>
<gene>
    <name evidence="6" type="ORF">LCER1_G006580</name>
</gene>
<feature type="compositionally biased region" description="Basic and acidic residues" evidence="2">
    <location>
        <begin position="576"/>
        <end position="597"/>
    </location>
</feature>
<feature type="compositionally biased region" description="Low complexity" evidence="2">
    <location>
        <begin position="53"/>
        <end position="64"/>
    </location>
</feature>
<keyword evidence="7" id="KW-1185">Reference proteome</keyword>
<feature type="region of interest" description="Disordered" evidence="2">
    <location>
        <begin position="1285"/>
        <end position="1479"/>
    </location>
</feature>
<feature type="domain" description="PH" evidence="5">
    <location>
        <begin position="1521"/>
        <end position="1644"/>
    </location>
</feature>
<feature type="compositionally biased region" description="Basic residues" evidence="2">
    <location>
        <begin position="1295"/>
        <end position="1304"/>
    </location>
</feature>
<evidence type="ECO:0000313" key="7">
    <source>
        <dbReference type="Proteomes" id="UP000481288"/>
    </source>
</evidence>
<dbReference type="OrthoDB" id="5408934at2759"/>
<feature type="compositionally biased region" description="Basic and acidic residues" evidence="2">
    <location>
        <begin position="237"/>
        <end position="257"/>
    </location>
</feature>
<feature type="compositionally biased region" description="Basic and acidic residues" evidence="2">
    <location>
        <begin position="330"/>
        <end position="346"/>
    </location>
</feature>
<keyword evidence="1" id="KW-0175">Coiled coil</keyword>
<proteinExistence type="predicted"/>
<comment type="caution">
    <text evidence="6">The sequence shown here is derived from an EMBL/GenBank/DDBJ whole genome shotgun (WGS) entry which is preliminary data.</text>
</comment>
<feature type="region of interest" description="Disordered" evidence="2">
    <location>
        <begin position="527"/>
        <end position="753"/>
    </location>
</feature>
<feature type="compositionally biased region" description="Polar residues" evidence="2">
    <location>
        <begin position="1332"/>
        <end position="1341"/>
    </location>
</feature>
<feature type="compositionally biased region" description="Polar residues" evidence="2">
    <location>
        <begin position="222"/>
        <end position="235"/>
    </location>
</feature>
<evidence type="ECO:0000259" key="3">
    <source>
        <dbReference type="Pfam" id="PF24340"/>
    </source>
</evidence>
<dbReference type="InterPro" id="IPR056416">
    <property type="entry name" value="DH_2_fung"/>
</dbReference>
<evidence type="ECO:0000313" key="6">
    <source>
        <dbReference type="EMBL" id="TVY53466.1"/>
    </source>
</evidence>
<evidence type="ECO:0000256" key="1">
    <source>
        <dbReference type="SAM" id="Coils"/>
    </source>
</evidence>
<dbReference type="Proteomes" id="UP000481288">
    <property type="component" value="Unassembled WGS sequence"/>
</dbReference>
<feature type="compositionally biased region" description="Basic and acidic residues" evidence="2">
    <location>
        <begin position="296"/>
        <end position="308"/>
    </location>
</feature>
<feature type="compositionally biased region" description="Basic and acidic residues" evidence="2">
    <location>
        <begin position="1238"/>
        <end position="1251"/>
    </location>
</feature>
<feature type="region of interest" description="Disordered" evidence="2">
    <location>
        <begin position="132"/>
        <end position="482"/>
    </location>
</feature>
<protein>
    <submittedName>
        <fullName evidence="6">Uncharacterized protein</fullName>
    </submittedName>
</protein>
<feature type="compositionally biased region" description="Basic residues" evidence="2">
    <location>
        <begin position="165"/>
        <end position="175"/>
    </location>
</feature>
<feature type="compositionally biased region" description="Basic and acidic residues" evidence="2">
    <location>
        <begin position="354"/>
        <end position="391"/>
    </location>
</feature>
<evidence type="ECO:0000259" key="5">
    <source>
        <dbReference type="Pfam" id="PF24345"/>
    </source>
</evidence>
<feature type="region of interest" description="Disordered" evidence="2">
    <location>
        <begin position="1"/>
        <end position="111"/>
    </location>
</feature>
<feature type="compositionally biased region" description="Low complexity" evidence="2">
    <location>
        <begin position="1315"/>
        <end position="1327"/>
    </location>
</feature>
<evidence type="ECO:0000259" key="4">
    <source>
        <dbReference type="Pfam" id="PF24344"/>
    </source>
</evidence>
<feature type="compositionally biased region" description="Basic and acidic residues" evidence="2">
    <location>
        <begin position="606"/>
        <end position="628"/>
    </location>
</feature>
<feature type="domain" description="PH" evidence="4">
    <location>
        <begin position="1059"/>
        <end position="1196"/>
    </location>
</feature>
<feature type="region of interest" description="Disordered" evidence="2">
    <location>
        <begin position="1238"/>
        <end position="1261"/>
    </location>
</feature>
<organism evidence="6 7">
    <name type="scientific">Lachnellula cervina</name>
    <dbReference type="NCBI Taxonomy" id="1316786"/>
    <lineage>
        <taxon>Eukaryota</taxon>
        <taxon>Fungi</taxon>
        <taxon>Dikarya</taxon>
        <taxon>Ascomycota</taxon>
        <taxon>Pezizomycotina</taxon>
        <taxon>Leotiomycetes</taxon>
        <taxon>Helotiales</taxon>
        <taxon>Lachnaceae</taxon>
        <taxon>Lachnellula</taxon>
    </lineage>
</organism>
<feature type="compositionally biased region" description="Polar residues" evidence="2">
    <location>
        <begin position="25"/>
        <end position="52"/>
    </location>
</feature>
<sequence>MASSPKANPPEEDPGPSTPTKRIRSANNTPRRTLAGNANATTTPIPKASTNKTRAPTSAPARARAGTKKPEPTLLGDFLLGRPSPSRKRRQSLDAVKAEMRAETVDKVQAPGGVKDRVQKWQKANAAEIIIDPLAAEPSEAGNNDVWENDDGSDEEERVRLQLRERKRSTGRRKSKEGPEGGVKKVVSAAAPKKRVISDSHWMKEKRRTPPGKGAPIPKNFLQATAINPPLNTKIQDWVKRTETDESELEKPRDKPRSRTVSRQDVSDEGVRLKPSRTATPDGAHVRHSPANSFDDGIRVRPSKHGDRSSAPSSANLNDDGIRIRPSKCRPKDADPSRDSPQDDGIRITPSKSTRADDGGKEKSKSSERNYPDDGIRVNPSRDDSVDDGIKIKPIRRSGKAAPDDESSDIQTPTKKKSQKNLRVPSESKGKRVPSSRATSDHGEEDDKSSWVTPSPAENSKRRQRKPSQTPPESLDEVPFGNSAFSVLELPLGAEAGTMKRPPPKRTPSFAVPKVFKKVFNEGMNIARDTVEPPRGGTNQPPSIESWLNGTQDPFVDRSGQAKLDVPASSPSRVPSFKEDDPTEKDLTAQRDAERSESKRKRRVRSVHEREETIIEEKPALENRKTRDSLPSMENSPPMSPTGLKRTPATRNVTSPKTGRKIPFIDAFRGESTTRPKSVSNPFVDIIGLRERDINSATSSPPDFKSSRESSLVSEDTPRKSSPRQEQPLEDSKREKPLPQISRRTPPNFGGHRLSTIASVETFSTSSSATGTGSELSQTTVTQATVLTAPTSSKQSSGLKRRLTKHSDLVSVLSLPDVAGPESTTSIKSARSIRTTRTRIETATVYDLMRELAEDEAKYIRELNTLVDGVIPVLLTCVLSKSDSAIASGLFDPNSDGSTTDPSFTKPIIDMGVALEKLKKLHKRTPLVDPVAFVNWALSAHQTYSEYLGAWRAGFNDVVVNLAPASPSQSGDEQTDLDVLPRDKNGDVLGANGQRADVSYFLKRPLVRIKYLEKVIKGLDALTPTEKSENAKEKFHDLLQASRRRHKEENARLEDNRANNTDTTKARDLKTLALAEKTTIDRTRQVQARDLFLLDLPHTSGNRITSHVEVFFRDKSGGDPGDVLVCETDNSKPFLLFPPITKENISARSGNKPGQLVVMIRGQGEDEWSEVLTLDAEEPEAAPEWIEMLGTEPVPPAMRSDAEITDHVTSVVSIAPSKGEFFMSGALDTDNLQIPIGEKVRRDAEESVTPRERRRVSRRTPPVDVPERIVEESVVDEVKDLNDAMNKAGSLGTPKRARATRYHGKPSSPRPTTPQSPSTPDSQTTPKPSDPQRPTSSSGATFNLPYIPKRRSSSTPATPEGPSSPLKESTTPEVDSVKQRSQSALSTRDDGAPPPPAHKLPLSPNALKKAPPVLDAPTPKSQNRRSSSPLKHEYQPSVESGASDSDSSVESDSDSDSYVSSEDDELEIPDVPLTTPIYPQRLSPKGSIYSLQNSTIAPSQSASQAPYQGPILTSSADDVEKFTVVGCSYWNDKGSWVDLYPDTCSLHIGPGWLKAFEIATPESSSKSEKPLIVQVLTPIVTLTGHTLDIQVRSPLTADSKLHCKSAHIRYRMLTPTDTSRIYNALKESRMRNMFYNAMQEERRVSGFGSNAYEAAIKGKGRNFLGLRRKQSYRATARAPSEMASESARSSASAMSALRNRLSGSSIFNIKKSSVDIAGSGTGSGENSGPTSSYSSASGMTPPRTPTSFFSSSNQQNIDLGSEDIKIRLYERVRHDWDDKKYAFLTVTPPEGRRQHSTLHNGLEKRILVTLRPHAHKDGPGKVIIDEVLGSRCFQQMGIKGVMCTIWQDIRGPNGELGMIGATGGVSGRTQKWLFQAKMGAHASQILGLVQSGGG</sequence>
<feature type="compositionally biased region" description="Polar residues" evidence="2">
    <location>
        <begin position="537"/>
        <end position="552"/>
    </location>
</feature>
<name>A0A7D8URD9_9HELO</name>
<feature type="coiled-coil region" evidence="1">
    <location>
        <begin position="1036"/>
        <end position="1063"/>
    </location>
</feature>
<feature type="compositionally biased region" description="Low complexity" evidence="2">
    <location>
        <begin position="1437"/>
        <end position="1446"/>
    </location>
</feature>
<dbReference type="Pfam" id="PF24340">
    <property type="entry name" value="DH_2"/>
    <property type="match status" value="1"/>
</dbReference>
<dbReference type="InterPro" id="IPR056223">
    <property type="entry name" value="PH_24"/>
</dbReference>
<feature type="region of interest" description="Disordered" evidence="2">
    <location>
        <begin position="1718"/>
        <end position="1755"/>
    </location>
</feature>
<dbReference type="EMBL" id="QGMG01000452">
    <property type="protein sequence ID" value="TVY53466.1"/>
    <property type="molecule type" value="Genomic_DNA"/>
</dbReference>